<feature type="compositionally biased region" description="Polar residues" evidence="1">
    <location>
        <begin position="70"/>
        <end position="86"/>
    </location>
</feature>
<dbReference type="AlphaFoldDB" id="A0A8T1QBS2"/>
<evidence type="ECO:0000256" key="1">
    <source>
        <dbReference type="SAM" id="MobiDB-lite"/>
    </source>
</evidence>
<feature type="compositionally biased region" description="Polar residues" evidence="1">
    <location>
        <begin position="137"/>
        <end position="154"/>
    </location>
</feature>
<gene>
    <name evidence="2" type="ORF">CIPAW_06G141800</name>
</gene>
<organism evidence="2 3">
    <name type="scientific">Carya illinoinensis</name>
    <name type="common">Pecan</name>
    <dbReference type="NCBI Taxonomy" id="32201"/>
    <lineage>
        <taxon>Eukaryota</taxon>
        <taxon>Viridiplantae</taxon>
        <taxon>Streptophyta</taxon>
        <taxon>Embryophyta</taxon>
        <taxon>Tracheophyta</taxon>
        <taxon>Spermatophyta</taxon>
        <taxon>Magnoliopsida</taxon>
        <taxon>eudicotyledons</taxon>
        <taxon>Gunneridae</taxon>
        <taxon>Pentapetalae</taxon>
        <taxon>rosids</taxon>
        <taxon>fabids</taxon>
        <taxon>Fagales</taxon>
        <taxon>Juglandaceae</taxon>
        <taxon>Carya</taxon>
    </lineage>
</organism>
<feature type="region of interest" description="Disordered" evidence="1">
    <location>
        <begin position="1"/>
        <end position="86"/>
    </location>
</feature>
<dbReference type="Proteomes" id="UP000811609">
    <property type="component" value="Chromosome 6"/>
</dbReference>
<reference evidence="2" key="1">
    <citation type="submission" date="2020-12" db="EMBL/GenBank/DDBJ databases">
        <title>WGS assembly of Carya illinoinensis cv. Pawnee.</title>
        <authorList>
            <person name="Platts A."/>
            <person name="Shu S."/>
            <person name="Wright S."/>
            <person name="Barry K."/>
            <person name="Edger P."/>
            <person name="Pires J.C."/>
            <person name="Schmutz J."/>
        </authorList>
    </citation>
    <scope>NUCLEOTIDE SEQUENCE</scope>
    <source>
        <tissue evidence="2">Leaf</tissue>
    </source>
</reference>
<feature type="compositionally biased region" description="Basic and acidic residues" evidence="1">
    <location>
        <begin position="45"/>
        <end position="69"/>
    </location>
</feature>
<protein>
    <submittedName>
        <fullName evidence="2">Uncharacterized protein</fullName>
    </submittedName>
</protein>
<name>A0A8T1QBS2_CARIL</name>
<dbReference type="PANTHER" id="PTHR33333:SF32">
    <property type="entry name" value="PSAD1"/>
    <property type="match status" value="1"/>
</dbReference>
<evidence type="ECO:0000313" key="2">
    <source>
        <dbReference type="EMBL" id="KAG6651851.1"/>
    </source>
</evidence>
<proteinExistence type="predicted"/>
<keyword evidence="3" id="KW-1185">Reference proteome</keyword>
<dbReference type="EMBL" id="CM031814">
    <property type="protein sequence ID" value="KAG6651851.1"/>
    <property type="molecule type" value="Genomic_DNA"/>
</dbReference>
<dbReference type="PANTHER" id="PTHR33333">
    <property type="entry name" value="ERYTHROCYTE MEMBRANE PROTEIN 1-LIKE"/>
    <property type="match status" value="1"/>
</dbReference>
<sequence length="207" mass="24282">MGSNGSTQNEMKNKEYSNSYAKAAKVATWPADKKTMKAPGMEGTRMYRNDFEDNPKRYFQKLGHDDQKRNNGSTQNEMKNKEYSNSYAKAAKVATWPADKKTMKAPGREGTRMYRNDFEDNPKRYFQKLRHDDQKRNNGSTQNEMKNKEYSNSYAKAAKVATWPADKKTMKAPGREGTRMYRNDFEDNPKRYFQKLHHDDQKRKQSK</sequence>
<feature type="compositionally biased region" description="Basic and acidic residues" evidence="1">
    <location>
        <begin position="165"/>
        <end position="207"/>
    </location>
</feature>
<dbReference type="InterPro" id="IPR039926">
    <property type="entry name" value="Egg_app_1"/>
</dbReference>
<feature type="region of interest" description="Disordered" evidence="1">
    <location>
        <begin position="98"/>
        <end position="207"/>
    </location>
</feature>
<feature type="compositionally biased region" description="Basic and acidic residues" evidence="1">
    <location>
        <begin position="98"/>
        <end position="136"/>
    </location>
</feature>
<comment type="caution">
    <text evidence="2">The sequence shown here is derived from an EMBL/GenBank/DDBJ whole genome shotgun (WGS) entry which is preliminary data.</text>
</comment>
<accession>A0A8T1QBS2</accession>
<feature type="compositionally biased region" description="Polar residues" evidence="1">
    <location>
        <begin position="1"/>
        <end position="20"/>
    </location>
</feature>
<evidence type="ECO:0000313" key="3">
    <source>
        <dbReference type="Proteomes" id="UP000811609"/>
    </source>
</evidence>